<feature type="chain" id="PRO_5022941617" description="SnoaL-like domain-containing protein" evidence="1">
    <location>
        <begin position="22"/>
        <end position="172"/>
    </location>
</feature>
<dbReference type="Gene3D" id="3.10.450.50">
    <property type="match status" value="1"/>
</dbReference>
<keyword evidence="1" id="KW-0732">Signal</keyword>
<evidence type="ECO:0008006" key="4">
    <source>
        <dbReference type="Google" id="ProtNLM"/>
    </source>
</evidence>
<dbReference type="AlphaFoldDB" id="A0A5D9CCP3"/>
<dbReference type="SUPFAM" id="SSF54427">
    <property type="entry name" value="NTF2-like"/>
    <property type="match status" value="1"/>
</dbReference>
<dbReference type="EMBL" id="VTOU01000001">
    <property type="protein sequence ID" value="TZG29454.1"/>
    <property type="molecule type" value="Genomic_DNA"/>
</dbReference>
<proteinExistence type="predicted"/>
<sequence length="172" mass="18315">MRRSFCGVIANIGIAVSASNAASPSLQDPAIGSHWPAESSFATPPVRAKPVPGSACDVADRYVTLQGAGRQDEITALFAPTASLLGISETVVRGRDQLTAHFSHAISRKVIPISFVDRGRECFMELASPRLGDDDGPYRLAAIDHFVLDQNNQIERLVIYIKPGIASAATGK</sequence>
<dbReference type="Proteomes" id="UP000322077">
    <property type="component" value="Unassembled WGS sequence"/>
</dbReference>
<organism evidence="2 3">
    <name type="scientific">Sphingomonas montanisoli</name>
    <dbReference type="NCBI Taxonomy" id="2606412"/>
    <lineage>
        <taxon>Bacteria</taxon>
        <taxon>Pseudomonadati</taxon>
        <taxon>Pseudomonadota</taxon>
        <taxon>Alphaproteobacteria</taxon>
        <taxon>Sphingomonadales</taxon>
        <taxon>Sphingomonadaceae</taxon>
        <taxon>Sphingomonas</taxon>
    </lineage>
</organism>
<gene>
    <name evidence="2" type="ORF">FYJ91_04845</name>
</gene>
<protein>
    <recommendedName>
        <fullName evidence="4">SnoaL-like domain-containing protein</fullName>
    </recommendedName>
</protein>
<reference evidence="2 3" key="1">
    <citation type="submission" date="2019-08" db="EMBL/GenBank/DDBJ databases">
        <authorList>
            <person name="Wang G."/>
            <person name="Xu Z."/>
        </authorList>
    </citation>
    <scope>NUCLEOTIDE SEQUENCE [LARGE SCALE GENOMIC DNA]</scope>
    <source>
        <strain evidence="2 3">ZX</strain>
    </source>
</reference>
<dbReference type="InterPro" id="IPR032710">
    <property type="entry name" value="NTF2-like_dom_sf"/>
</dbReference>
<evidence type="ECO:0000256" key="1">
    <source>
        <dbReference type="SAM" id="SignalP"/>
    </source>
</evidence>
<keyword evidence="3" id="KW-1185">Reference proteome</keyword>
<accession>A0A5D9CCP3</accession>
<evidence type="ECO:0000313" key="2">
    <source>
        <dbReference type="EMBL" id="TZG29454.1"/>
    </source>
</evidence>
<feature type="signal peptide" evidence="1">
    <location>
        <begin position="1"/>
        <end position="21"/>
    </location>
</feature>
<comment type="caution">
    <text evidence="2">The sequence shown here is derived from an EMBL/GenBank/DDBJ whole genome shotgun (WGS) entry which is preliminary data.</text>
</comment>
<name>A0A5D9CCP3_9SPHN</name>
<evidence type="ECO:0000313" key="3">
    <source>
        <dbReference type="Proteomes" id="UP000322077"/>
    </source>
</evidence>